<accession>A0ABN6H715</accession>
<dbReference type="PANTHER" id="PTHR14289:SF16">
    <property type="entry name" value="POLYMERASE DELTA-INTERACTING PROTEIN 2"/>
    <property type="match status" value="1"/>
</dbReference>
<evidence type="ECO:0000313" key="2">
    <source>
        <dbReference type="EMBL" id="BCX49441.1"/>
    </source>
</evidence>
<dbReference type="InterPro" id="IPR036767">
    <property type="entry name" value="ApaG_sf"/>
</dbReference>
<dbReference type="PANTHER" id="PTHR14289">
    <property type="entry name" value="F-BOX ONLY PROTEIN 3"/>
    <property type="match status" value="1"/>
</dbReference>
<dbReference type="Proteomes" id="UP001374893">
    <property type="component" value="Chromosome"/>
</dbReference>
<dbReference type="PROSITE" id="PS51087">
    <property type="entry name" value="APAG"/>
    <property type="match status" value="1"/>
</dbReference>
<organism evidence="2 3">
    <name type="scientific">Haloferula helveola</name>
    <dbReference type="NCBI Taxonomy" id="490095"/>
    <lineage>
        <taxon>Bacteria</taxon>
        <taxon>Pseudomonadati</taxon>
        <taxon>Verrucomicrobiota</taxon>
        <taxon>Verrucomicrobiia</taxon>
        <taxon>Verrucomicrobiales</taxon>
        <taxon>Verrucomicrobiaceae</taxon>
        <taxon>Haloferula</taxon>
    </lineage>
</organism>
<evidence type="ECO:0000313" key="3">
    <source>
        <dbReference type="Proteomes" id="UP001374893"/>
    </source>
</evidence>
<dbReference type="SUPFAM" id="SSF110069">
    <property type="entry name" value="ApaG-like"/>
    <property type="match status" value="1"/>
</dbReference>
<keyword evidence="3" id="KW-1185">Reference proteome</keyword>
<name>A0ABN6H715_9BACT</name>
<feature type="domain" description="ApaG" evidence="1">
    <location>
        <begin position="1"/>
        <end position="123"/>
    </location>
</feature>
<dbReference type="InterPro" id="IPR007474">
    <property type="entry name" value="ApaG_domain"/>
</dbReference>
<dbReference type="RefSeq" id="WP_338686036.1">
    <property type="nucleotide sequence ID" value="NZ_AP024702.1"/>
</dbReference>
<evidence type="ECO:0000259" key="1">
    <source>
        <dbReference type="PROSITE" id="PS51087"/>
    </source>
</evidence>
<dbReference type="Pfam" id="PF04379">
    <property type="entry name" value="DUF525"/>
    <property type="match status" value="1"/>
</dbReference>
<dbReference type="EMBL" id="AP024702">
    <property type="protein sequence ID" value="BCX49441.1"/>
    <property type="molecule type" value="Genomic_DNA"/>
</dbReference>
<proteinExistence type="predicted"/>
<dbReference type="Gene3D" id="2.60.40.1470">
    <property type="entry name" value="ApaG domain"/>
    <property type="match status" value="1"/>
</dbReference>
<sequence>MRELKELRVSVDDVIYMPTLDAPADKPHPFVYFISIHNESDERVTIEGRKWVVQEGEEMAVVEGDGVVGQTPSLSPGEHFSYNSYHVTGVNAVVEGAFFGRTESGEWVFTRIPEFRLEVPGWA</sequence>
<reference evidence="2 3" key="1">
    <citation type="submission" date="2021-06" db="EMBL/GenBank/DDBJ databases">
        <title>Complete genome of Haloferula helveola possessing various polysaccharide degrading enzymes.</title>
        <authorList>
            <person name="Takami H."/>
            <person name="Huang C."/>
            <person name="Hamasaki K."/>
        </authorList>
    </citation>
    <scope>NUCLEOTIDE SEQUENCE [LARGE SCALE GENOMIC DNA]</scope>
    <source>
        <strain evidence="2 3">CN-1</strain>
    </source>
</reference>
<protein>
    <submittedName>
        <fullName evidence="2">Magnesium transporter ApaG</fullName>
    </submittedName>
</protein>
<gene>
    <name evidence="2" type="primary">apaG</name>
    <name evidence="2" type="ORF">HAHE_33490</name>
</gene>